<dbReference type="CDD" id="cd06223">
    <property type="entry name" value="PRTases_typeI"/>
    <property type="match status" value="1"/>
</dbReference>
<dbReference type="InterPro" id="IPR029057">
    <property type="entry name" value="PRTase-like"/>
</dbReference>
<proteinExistence type="inferred from homology"/>
<protein>
    <recommendedName>
        <fullName evidence="3">ribose-phosphate diphosphokinase</fullName>
        <ecNumber evidence="3">2.7.6.1</ecNumber>
    </recommendedName>
</protein>
<evidence type="ECO:0000256" key="4">
    <source>
        <dbReference type="ARBA" id="ARBA00022679"/>
    </source>
</evidence>
<evidence type="ECO:0000256" key="8">
    <source>
        <dbReference type="ARBA" id="ARBA00022840"/>
    </source>
</evidence>
<dbReference type="SMART" id="SM01400">
    <property type="entry name" value="Pribosyltran_N"/>
    <property type="match status" value="1"/>
</dbReference>
<comment type="catalytic activity">
    <reaction evidence="9">
        <text>D-ribose 5-phosphate + ATP = 5-phospho-alpha-D-ribose 1-diphosphate + AMP + H(+)</text>
        <dbReference type="Rhea" id="RHEA:15609"/>
        <dbReference type="ChEBI" id="CHEBI:15378"/>
        <dbReference type="ChEBI" id="CHEBI:30616"/>
        <dbReference type="ChEBI" id="CHEBI:58017"/>
        <dbReference type="ChEBI" id="CHEBI:78346"/>
        <dbReference type="ChEBI" id="CHEBI:456215"/>
        <dbReference type="EC" id="2.7.6.1"/>
    </reaction>
</comment>
<organism evidence="12 13">
    <name type="scientific">Streblomastix strix</name>
    <dbReference type="NCBI Taxonomy" id="222440"/>
    <lineage>
        <taxon>Eukaryota</taxon>
        <taxon>Metamonada</taxon>
        <taxon>Preaxostyla</taxon>
        <taxon>Oxymonadida</taxon>
        <taxon>Streblomastigidae</taxon>
        <taxon>Streblomastix</taxon>
    </lineage>
</organism>
<reference evidence="12 13" key="1">
    <citation type="submission" date="2019-03" db="EMBL/GenBank/DDBJ databases">
        <title>Single cell metagenomics reveals metabolic interactions within the superorganism composed of flagellate Streblomastix strix and complex community of Bacteroidetes bacteria on its surface.</title>
        <authorList>
            <person name="Treitli S.C."/>
            <person name="Kolisko M."/>
            <person name="Husnik F."/>
            <person name="Keeling P."/>
            <person name="Hampl V."/>
        </authorList>
    </citation>
    <scope>NUCLEOTIDE SEQUENCE [LARGE SCALE GENOMIC DNA]</scope>
    <source>
        <strain evidence="12">ST1C</strain>
    </source>
</reference>
<keyword evidence="4" id="KW-0808">Transferase</keyword>
<dbReference type="GO" id="GO:0000287">
    <property type="term" value="F:magnesium ion binding"/>
    <property type="evidence" value="ECO:0007669"/>
    <property type="project" value="InterPro"/>
</dbReference>
<dbReference type="OrthoDB" id="9449045at2759"/>
<accession>A0A5J4WJ59</accession>
<evidence type="ECO:0000259" key="11">
    <source>
        <dbReference type="Pfam" id="PF13793"/>
    </source>
</evidence>
<dbReference type="GO" id="GO:0005737">
    <property type="term" value="C:cytoplasm"/>
    <property type="evidence" value="ECO:0007669"/>
    <property type="project" value="TreeGrafter"/>
</dbReference>
<dbReference type="EC" id="2.7.6.1" evidence="3"/>
<dbReference type="AlphaFoldDB" id="A0A5J4WJ59"/>
<dbReference type="GO" id="GO:0016301">
    <property type="term" value="F:kinase activity"/>
    <property type="evidence" value="ECO:0007669"/>
    <property type="project" value="UniProtKB-KW"/>
</dbReference>
<evidence type="ECO:0000256" key="7">
    <source>
        <dbReference type="ARBA" id="ARBA00022777"/>
    </source>
</evidence>
<dbReference type="GO" id="GO:0004749">
    <property type="term" value="F:ribose phosphate diphosphokinase activity"/>
    <property type="evidence" value="ECO:0007669"/>
    <property type="project" value="UniProtKB-EC"/>
</dbReference>
<dbReference type="GO" id="GO:0005524">
    <property type="term" value="F:ATP binding"/>
    <property type="evidence" value="ECO:0007669"/>
    <property type="project" value="UniProtKB-KW"/>
</dbReference>
<evidence type="ECO:0000313" key="12">
    <source>
        <dbReference type="EMBL" id="KAA6394552.1"/>
    </source>
</evidence>
<dbReference type="PANTHER" id="PTHR10210">
    <property type="entry name" value="RIBOSE-PHOSPHATE DIPHOSPHOKINASE FAMILY MEMBER"/>
    <property type="match status" value="1"/>
</dbReference>
<keyword evidence="7 12" id="KW-0418">Kinase</keyword>
<comment type="pathway">
    <text evidence="1">Metabolic intermediate biosynthesis; 5-phospho-alpha-D-ribose 1-diphosphate biosynthesis; 5-phospho-alpha-D-ribose 1-diphosphate from D-ribose 5-phosphate (route I): step 1/1.</text>
</comment>
<dbReference type="InterPro" id="IPR029099">
    <property type="entry name" value="Pribosyltran_N"/>
</dbReference>
<sequence>MQLDTIDSESNQVLVITNKKSEYLVRHIISALEKFLPGIVQLQVDRRKFADGENYIRLMIKEPLQLFGKDVIVVMTLVEDEEYMEFFRICQTLADLGTRLRMYIIPYLGGAVMNERLEGGNILQIKANAQMFSALSTHGLGNSFLFMDLHSQEFLNYLEGSSQHVEIQAFDILIEKMKQQPNFLQEDYIFASADLGRPKVVERLARFFGKNVALVRKQEDRKSVDGNDNYFQPVIGNVKGLHVIIYDDMIRSGKTIIEAAQALIECGALSVKVVVSHLCCSEDVLQLLQDNQYITSIIATNTHPASQNKIVHQANTKFIIVDVSSEFARAAYYILVPNIRPAAHEVISTLQQIAKSHPEQNNPKIKTIREILKQFVDIEVNTFEEDDQQKTSIEKQLMRMVPYVQSKRHNLQFKSTYQSASPQMQSSPAPSYGTSPPPGIIFSPSSLAQTPQPKQSVTPTINDSSIAVISSTTTP</sequence>
<evidence type="ECO:0000256" key="10">
    <source>
        <dbReference type="SAM" id="MobiDB-lite"/>
    </source>
</evidence>
<feature type="region of interest" description="Disordered" evidence="10">
    <location>
        <begin position="415"/>
        <end position="475"/>
    </location>
</feature>
<evidence type="ECO:0000256" key="3">
    <source>
        <dbReference type="ARBA" id="ARBA00013247"/>
    </source>
</evidence>
<feature type="compositionally biased region" description="Polar residues" evidence="10">
    <location>
        <begin position="447"/>
        <end position="475"/>
    </location>
</feature>
<evidence type="ECO:0000256" key="5">
    <source>
        <dbReference type="ARBA" id="ARBA00022727"/>
    </source>
</evidence>
<evidence type="ECO:0000256" key="9">
    <source>
        <dbReference type="ARBA" id="ARBA00049535"/>
    </source>
</evidence>
<dbReference type="Pfam" id="PF14572">
    <property type="entry name" value="Pribosyl_synth"/>
    <property type="match status" value="1"/>
</dbReference>
<dbReference type="InterPro" id="IPR005946">
    <property type="entry name" value="Rib-P_diPkinase"/>
</dbReference>
<dbReference type="GO" id="GO:0006015">
    <property type="term" value="P:5-phosphoribose 1-diphosphate biosynthetic process"/>
    <property type="evidence" value="ECO:0007669"/>
    <property type="project" value="TreeGrafter"/>
</dbReference>
<evidence type="ECO:0000256" key="1">
    <source>
        <dbReference type="ARBA" id="ARBA00004996"/>
    </source>
</evidence>
<evidence type="ECO:0000256" key="6">
    <source>
        <dbReference type="ARBA" id="ARBA00022741"/>
    </source>
</evidence>
<dbReference type="Proteomes" id="UP000324800">
    <property type="component" value="Unassembled WGS sequence"/>
</dbReference>
<dbReference type="InterPro" id="IPR000836">
    <property type="entry name" value="PRTase_dom"/>
</dbReference>
<feature type="compositionally biased region" description="Low complexity" evidence="10">
    <location>
        <begin position="418"/>
        <end position="431"/>
    </location>
</feature>
<evidence type="ECO:0000313" key="13">
    <source>
        <dbReference type="Proteomes" id="UP000324800"/>
    </source>
</evidence>
<feature type="domain" description="Ribose-phosphate pyrophosphokinase N-terminal" evidence="11">
    <location>
        <begin position="15"/>
        <end position="134"/>
    </location>
</feature>
<comment type="similarity">
    <text evidence="2">Belongs to the ribose-phosphate pyrophosphokinase family.</text>
</comment>
<keyword evidence="8" id="KW-0067">ATP-binding</keyword>
<dbReference type="EMBL" id="SNRW01001912">
    <property type="protein sequence ID" value="KAA6394552.1"/>
    <property type="molecule type" value="Genomic_DNA"/>
</dbReference>
<gene>
    <name evidence="12" type="ORF">EZS28_009923</name>
</gene>
<dbReference type="GO" id="GO:0006164">
    <property type="term" value="P:purine nucleotide biosynthetic process"/>
    <property type="evidence" value="ECO:0007669"/>
    <property type="project" value="TreeGrafter"/>
</dbReference>
<dbReference type="GO" id="GO:0002189">
    <property type="term" value="C:ribose phosphate diphosphokinase complex"/>
    <property type="evidence" value="ECO:0007669"/>
    <property type="project" value="TreeGrafter"/>
</dbReference>
<name>A0A5J4WJ59_9EUKA</name>
<dbReference type="Gene3D" id="3.40.50.2020">
    <property type="match status" value="2"/>
</dbReference>
<evidence type="ECO:0000256" key="2">
    <source>
        <dbReference type="ARBA" id="ARBA00006478"/>
    </source>
</evidence>
<dbReference type="SUPFAM" id="SSF53271">
    <property type="entry name" value="PRTase-like"/>
    <property type="match status" value="2"/>
</dbReference>
<dbReference type="NCBIfam" id="TIGR01251">
    <property type="entry name" value="ribP_PPkin"/>
    <property type="match status" value="1"/>
</dbReference>
<comment type="caution">
    <text evidence="12">The sequence shown here is derived from an EMBL/GenBank/DDBJ whole genome shotgun (WGS) entry which is preliminary data.</text>
</comment>
<keyword evidence="6" id="KW-0547">Nucleotide-binding</keyword>
<dbReference type="Pfam" id="PF13793">
    <property type="entry name" value="Pribosyltran_N"/>
    <property type="match status" value="1"/>
</dbReference>
<dbReference type="PANTHER" id="PTHR10210:SF32">
    <property type="entry name" value="RIBOSE-PHOSPHATE PYROPHOSPHOKINASE 2"/>
    <property type="match status" value="1"/>
</dbReference>
<keyword evidence="5" id="KW-0545">Nucleotide biosynthesis</keyword>